<comment type="caution">
    <text evidence="1">The sequence shown here is derived from an EMBL/GenBank/DDBJ whole genome shotgun (WGS) entry which is preliminary data.</text>
</comment>
<accession>A0A1J4SJF6</accession>
<dbReference type="Proteomes" id="UP000182278">
    <property type="component" value="Unassembled WGS sequence"/>
</dbReference>
<proteinExistence type="predicted"/>
<dbReference type="EMBL" id="MNUO01000004">
    <property type="protein sequence ID" value="OIN98770.1"/>
    <property type="molecule type" value="Genomic_DNA"/>
</dbReference>
<protein>
    <submittedName>
        <fullName evidence="1">Uncharacterized protein</fullName>
    </submittedName>
</protein>
<gene>
    <name evidence="1" type="ORF">AUJ66_00250</name>
</gene>
<name>A0A1J4SJF6_9BACT</name>
<organism evidence="1 2">
    <name type="scientific">Candidatus Desantisbacteria bacterium CG1_02_38_46</name>
    <dbReference type="NCBI Taxonomy" id="1817893"/>
    <lineage>
        <taxon>Bacteria</taxon>
        <taxon>Candidatus Desantisiibacteriota</taxon>
    </lineage>
</organism>
<dbReference type="STRING" id="1817893.AUJ66_00250"/>
<reference evidence="1 2" key="1">
    <citation type="journal article" date="2016" name="Environ. Microbiol.">
        <title>Genomic resolution of a cold subsurface aquifer community provides metabolic insights for novel microbes adapted to high CO concentrations.</title>
        <authorList>
            <person name="Probst A.J."/>
            <person name="Castelle C.J."/>
            <person name="Singh A."/>
            <person name="Brown C.T."/>
            <person name="Anantharaman K."/>
            <person name="Sharon I."/>
            <person name="Hug L.A."/>
            <person name="Burstein D."/>
            <person name="Emerson J.B."/>
            <person name="Thomas B.C."/>
            <person name="Banfield J.F."/>
        </authorList>
    </citation>
    <scope>NUCLEOTIDE SEQUENCE [LARGE SCALE GENOMIC DNA]</scope>
    <source>
        <strain evidence="1">CG1_02_38_46</strain>
    </source>
</reference>
<evidence type="ECO:0000313" key="2">
    <source>
        <dbReference type="Proteomes" id="UP000182278"/>
    </source>
</evidence>
<dbReference type="AlphaFoldDB" id="A0A1J4SJF6"/>
<evidence type="ECO:0000313" key="1">
    <source>
        <dbReference type="EMBL" id="OIN98770.1"/>
    </source>
</evidence>
<sequence>MKTIKSGIAVTSIFILVFLGVKGVKAENVGEDNYVWITIQDDDGVDESYWGVCFHPGQVICKIINLDINPNQIKKAKIWYKIGYAPYFSPLKKHFNKPVEGINWANIQILVNDEVAIETEGIFLATRGCHEISIKPQLLEKGENTIKFRWSELSEDNPKNASYGGFYMAIDTSKSYNRSCSSKDGGFTFDFDTLRPGQAPDERWQGEYMIRLKIALSAK</sequence>